<dbReference type="InterPro" id="IPR035418">
    <property type="entry name" value="AraC-bd_2"/>
</dbReference>
<feature type="domain" description="HTH araC/xylS-type" evidence="4">
    <location>
        <begin position="166"/>
        <end position="267"/>
    </location>
</feature>
<dbReference type="AlphaFoldDB" id="R7Y9X9"/>
<accession>R7Y9X9</accession>
<dbReference type="InterPro" id="IPR050204">
    <property type="entry name" value="AraC_XylS_family_regulators"/>
</dbReference>
<dbReference type="InterPro" id="IPR018060">
    <property type="entry name" value="HTH_AraC"/>
</dbReference>
<gene>
    <name evidence="5" type="ORF">GTC6_10526</name>
</gene>
<evidence type="ECO:0000256" key="1">
    <source>
        <dbReference type="ARBA" id="ARBA00023015"/>
    </source>
</evidence>
<reference evidence="5 6" key="1">
    <citation type="journal article" date="2013" name="Genome Announc.">
        <title>Draft Genome Sequence of a Benzothiophene-Desulfurizing Bacterium, Gordona terrae Strain C-6.</title>
        <authorList>
            <person name="Wang W."/>
            <person name="Ma T."/>
            <person name="Ren Y."/>
            <person name="Li G."/>
        </authorList>
    </citation>
    <scope>NUCLEOTIDE SEQUENCE [LARGE SCALE GENOMIC DNA]</scope>
    <source>
        <strain evidence="5 6">C-6</strain>
    </source>
</reference>
<dbReference type="PANTHER" id="PTHR46796">
    <property type="entry name" value="HTH-TYPE TRANSCRIPTIONAL ACTIVATOR RHAS-RELATED"/>
    <property type="match status" value="1"/>
</dbReference>
<keyword evidence="3" id="KW-0804">Transcription</keyword>
<dbReference type="PRINTS" id="PR00032">
    <property type="entry name" value="HTHARAC"/>
</dbReference>
<dbReference type="SUPFAM" id="SSF46689">
    <property type="entry name" value="Homeodomain-like"/>
    <property type="match status" value="1"/>
</dbReference>
<evidence type="ECO:0000256" key="3">
    <source>
        <dbReference type="ARBA" id="ARBA00023163"/>
    </source>
</evidence>
<dbReference type="RefSeq" id="WP_010842526.1">
    <property type="nucleotide sequence ID" value="NZ_AQPW01000010.1"/>
</dbReference>
<keyword evidence="2 5" id="KW-0238">DNA-binding</keyword>
<dbReference type="EMBL" id="AQPW01000010">
    <property type="protein sequence ID" value="EON32788.1"/>
    <property type="molecule type" value="Genomic_DNA"/>
</dbReference>
<comment type="caution">
    <text evidence="5">The sequence shown here is derived from an EMBL/GenBank/DDBJ whole genome shotgun (WGS) entry which is preliminary data.</text>
</comment>
<dbReference type="Pfam" id="PF14525">
    <property type="entry name" value="AraC_binding_2"/>
    <property type="match status" value="1"/>
</dbReference>
<organism evidence="5 6">
    <name type="scientific">Gordonia terrae C-6</name>
    <dbReference type="NCBI Taxonomy" id="1316928"/>
    <lineage>
        <taxon>Bacteria</taxon>
        <taxon>Bacillati</taxon>
        <taxon>Actinomycetota</taxon>
        <taxon>Actinomycetes</taxon>
        <taxon>Mycobacteriales</taxon>
        <taxon>Gordoniaceae</taxon>
        <taxon>Gordonia</taxon>
    </lineage>
</organism>
<dbReference type="PANTHER" id="PTHR46796:SF6">
    <property type="entry name" value="ARAC SUBFAMILY"/>
    <property type="match status" value="1"/>
</dbReference>
<dbReference type="PROSITE" id="PS00041">
    <property type="entry name" value="HTH_ARAC_FAMILY_1"/>
    <property type="match status" value="1"/>
</dbReference>
<dbReference type="GO" id="GO:0003700">
    <property type="term" value="F:DNA-binding transcription factor activity"/>
    <property type="evidence" value="ECO:0007669"/>
    <property type="project" value="InterPro"/>
</dbReference>
<dbReference type="PATRIC" id="fig|1316928.3.peg.2113"/>
<name>R7Y9X9_9ACTN</name>
<dbReference type="SMART" id="SM00342">
    <property type="entry name" value="HTH_ARAC"/>
    <property type="match status" value="1"/>
</dbReference>
<dbReference type="InterPro" id="IPR009057">
    <property type="entry name" value="Homeodomain-like_sf"/>
</dbReference>
<dbReference type="Pfam" id="PF12833">
    <property type="entry name" value="HTH_18"/>
    <property type="match status" value="1"/>
</dbReference>
<dbReference type="InterPro" id="IPR020449">
    <property type="entry name" value="Tscrpt_reg_AraC-type_HTH"/>
</dbReference>
<evidence type="ECO:0000256" key="2">
    <source>
        <dbReference type="ARBA" id="ARBA00023125"/>
    </source>
</evidence>
<evidence type="ECO:0000259" key="4">
    <source>
        <dbReference type="PROSITE" id="PS01124"/>
    </source>
</evidence>
<protein>
    <submittedName>
        <fullName evidence="5">AraC-type DNA-binding domain-containing protein</fullName>
    </submittedName>
</protein>
<dbReference type="GO" id="GO:0043565">
    <property type="term" value="F:sequence-specific DNA binding"/>
    <property type="evidence" value="ECO:0007669"/>
    <property type="project" value="InterPro"/>
</dbReference>
<keyword evidence="1" id="KW-0805">Transcription regulation</keyword>
<dbReference type="Proteomes" id="UP000013569">
    <property type="component" value="Unassembled WGS sequence"/>
</dbReference>
<evidence type="ECO:0000313" key="6">
    <source>
        <dbReference type="Proteomes" id="UP000013569"/>
    </source>
</evidence>
<dbReference type="Gene3D" id="1.10.10.60">
    <property type="entry name" value="Homeodomain-like"/>
    <property type="match status" value="1"/>
</dbReference>
<proteinExistence type="predicted"/>
<sequence>MGSFGRASILRLEMAGMHATRSATQIRTGRSDHVSIAVQEKGHHAHEQHGHQVVVGPGQLSLNDLDSPFTMGWSGRAANQALWMPVDDLGLPHHVVLQGGMRLASSPIHDLVSAQILNLTAAGDSLADSAHAEQIGETTIDLIRALLASAYDGDYARGPMAEVLLPRIRGYIYQHLSDPSLSPNSIAHAHGISVRKLFSLYSAADISLEQSIITRRLRGAHADLARPETRRQSIASIAQQWGFSNPSHFSRRFREMYGMTPLAWRNMAAHQRNPVDV</sequence>
<evidence type="ECO:0000313" key="5">
    <source>
        <dbReference type="EMBL" id="EON32788.1"/>
    </source>
</evidence>
<dbReference type="InterPro" id="IPR018062">
    <property type="entry name" value="HTH_AraC-typ_CS"/>
</dbReference>
<dbReference type="PROSITE" id="PS01124">
    <property type="entry name" value="HTH_ARAC_FAMILY_2"/>
    <property type="match status" value="1"/>
</dbReference>